<dbReference type="InterPro" id="IPR013096">
    <property type="entry name" value="Cupin_2"/>
</dbReference>
<dbReference type="GeneID" id="96779388"/>
<dbReference type="AlphaFoldDB" id="A0A6I2UFE2"/>
<dbReference type="CDD" id="cd06985">
    <property type="entry name" value="cupin_BF4112"/>
    <property type="match status" value="1"/>
</dbReference>
<dbReference type="Gene3D" id="2.60.120.10">
    <property type="entry name" value="Jelly Rolls"/>
    <property type="match status" value="1"/>
</dbReference>
<dbReference type="SUPFAM" id="SSF51182">
    <property type="entry name" value="RmlC-like cupins"/>
    <property type="match status" value="1"/>
</dbReference>
<dbReference type="InterPro" id="IPR011051">
    <property type="entry name" value="RmlC_Cupin_sf"/>
</dbReference>
<gene>
    <name evidence="3" type="ORF">FYJ84_10660</name>
</gene>
<evidence type="ECO:0000313" key="4">
    <source>
        <dbReference type="Proteomes" id="UP000433181"/>
    </source>
</evidence>
<keyword evidence="1" id="KW-0479">Metal-binding</keyword>
<dbReference type="PANTHER" id="PTHR35848">
    <property type="entry name" value="OXALATE-BINDING PROTEIN"/>
    <property type="match status" value="1"/>
</dbReference>
<name>A0A6I2UFE2_9FIRM</name>
<comment type="caution">
    <text evidence="3">The sequence shown here is derived from an EMBL/GenBank/DDBJ whole genome shotgun (WGS) entry which is preliminary data.</text>
</comment>
<dbReference type="InterPro" id="IPR051610">
    <property type="entry name" value="GPI/OXD"/>
</dbReference>
<reference evidence="3 4" key="1">
    <citation type="submission" date="2019-08" db="EMBL/GenBank/DDBJ databases">
        <title>In-depth cultivation of the pig gut microbiome towards novel bacterial diversity and tailored functional studies.</title>
        <authorList>
            <person name="Wylensek D."/>
            <person name="Hitch T.C.A."/>
            <person name="Clavel T."/>
        </authorList>
    </citation>
    <scope>NUCLEOTIDE SEQUENCE [LARGE SCALE GENOMIC DNA]</scope>
    <source>
        <strain evidence="3 4">WCA-693-APC-5D-A</strain>
    </source>
</reference>
<evidence type="ECO:0000313" key="3">
    <source>
        <dbReference type="EMBL" id="MSU09447.1"/>
    </source>
</evidence>
<keyword evidence="4" id="KW-1185">Reference proteome</keyword>
<proteinExistence type="predicted"/>
<dbReference type="RefSeq" id="WP_154407615.1">
    <property type="nucleotide sequence ID" value="NZ_JAQXJM010000027.1"/>
</dbReference>
<dbReference type="Proteomes" id="UP000433181">
    <property type="component" value="Unassembled WGS sequence"/>
</dbReference>
<dbReference type="GO" id="GO:0046872">
    <property type="term" value="F:metal ion binding"/>
    <property type="evidence" value="ECO:0007669"/>
    <property type="project" value="UniProtKB-KW"/>
</dbReference>
<dbReference type="InterPro" id="IPR014710">
    <property type="entry name" value="RmlC-like_jellyroll"/>
</dbReference>
<evidence type="ECO:0000259" key="2">
    <source>
        <dbReference type="Pfam" id="PF07883"/>
    </source>
</evidence>
<evidence type="ECO:0000256" key="1">
    <source>
        <dbReference type="ARBA" id="ARBA00022723"/>
    </source>
</evidence>
<protein>
    <submittedName>
        <fullName evidence="3">Cupin domain-containing protein</fullName>
    </submittedName>
</protein>
<organism evidence="3 4">
    <name type="scientific">Anaerovibrio slackiae</name>
    <dbReference type="NCBI Taxonomy" id="2652309"/>
    <lineage>
        <taxon>Bacteria</taxon>
        <taxon>Bacillati</taxon>
        <taxon>Bacillota</taxon>
        <taxon>Negativicutes</taxon>
        <taxon>Selenomonadales</taxon>
        <taxon>Selenomonadaceae</taxon>
        <taxon>Anaerovibrio</taxon>
    </lineage>
</organism>
<feature type="domain" description="Cupin type-2" evidence="2">
    <location>
        <begin position="46"/>
        <end position="102"/>
    </location>
</feature>
<dbReference type="EMBL" id="VUNR01000023">
    <property type="protein sequence ID" value="MSU09447.1"/>
    <property type="molecule type" value="Genomic_DNA"/>
</dbReference>
<dbReference type="Pfam" id="PF07883">
    <property type="entry name" value="Cupin_2"/>
    <property type="match status" value="1"/>
</dbReference>
<accession>A0A6I2UFE2</accession>
<sequence length="127" mass="13903">MKNVVLENIGKLSDVTDKLFEKEKLGLTGMEISINNLAANEGNPFVHTHQQNEELYIVIKGSGVFYADGEEFGVQEGSLIRVEPEAERAIAAGDQGMTYICIQAAKGSLKQYTMTDGKLSDSKASWM</sequence>
<dbReference type="PANTHER" id="PTHR35848:SF6">
    <property type="entry name" value="CUPIN TYPE-2 DOMAIN-CONTAINING PROTEIN"/>
    <property type="match status" value="1"/>
</dbReference>